<protein>
    <submittedName>
        <fullName evidence="1">Uncharacterized protein</fullName>
    </submittedName>
</protein>
<sequence>MHVMKSCLYRWSAVQCETFHDLLSTKTNLKRRILMARQIVEGLRFIHTNQFVHRDLATKYIFVGAFQDEKEIKIEDFGISEQFKFECESNLINLSFYCSKLIVYFLLIFFWQRYYVRKVKKFKLTLKETKVKRLLREKDPSMQKQIYTVCELLCSCCCTLTISGTERK</sequence>
<gene>
    <name evidence="1" type="ORF">POPTR_013G110450v4</name>
</gene>
<dbReference type="Proteomes" id="UP000006729">
    <property type="component" value="Chromosome 13"/>
</dbReference>
<comment type="caution">
    <text evidence="1">The sequence shown here is derived from an EMBL/GenBank/DDBJ whole genome shotgun (WGS) entry which is preliminary data.</text>
</comment>
<dbReference type="EMBL" id="CM009302">
    <property type="protein sequence ID" value="KAI9383656.1"/>
    <property type="molecule type" value="Genomic_DNA"/>
</dbReference>
<evidence type="ECO:0000313" key="1">
    <source>
        <dbReference type="EMBL" id="KAI9383656.1"/>
    </source>
</evidence>
<organism evidence="1 2">
    <name type="scientific">Populus trichocarpa</name>
    <name type="common">Western balsam poplar</name>
    <name type="synonym">Populus balsamifera subsp. trichocarpa</name>
    <dbReference type="NCBI Taxonomy" id="3694"/>
    <lineage>
        <taxon>Eukaryota</taxon>
        <taxon>Viridiplantae</taxon>
        <taxon>Streptophyta</taxon>
        <taxon>Embryophyta</taxon>
        <taxon>Tracheophyta</taxon>
        <taxon>Spermatophyta</taxon>
        <taxon>Magnoliopsida</taxon>
        <taxon>eudicotyledons</taxon>
        <taxon>Gunneridae</taxon>
        <taxon>Pentapetalae</taxon>
        <taxon>rosids</taxon>
        <taxon>fabids</taxon>
        <taxon>Malpighiales</taxon>
        <taxon>Salicaceae</taxon>
        <taxon>Saliceae</taxon>
        <taxon>Populus</taxon>
    </lineage>
</organism>
<reference evidence="1 2" key="1">
    <citation type="journal article" date="2006" name="Science">
        <title>The genome of black cottonwood, Populus trichocarpa (Torr. &amp; Gray).</title>
        <authorList>
            <person name="Tuskan G.A."/>
            <person name="Difazio S."/>
            <person name="Jansson S."/>
            <person name="Bohlmann J."/>
            <person name="Grigoriev I."/>
            <person name="Hellsten U."/>
            <person name="Putnam N."/>
            <person name="Ralph S."/>
            <person name="Rombauts S."/>
            <person name="Salamov A."/>
            <person name="Schein J."/>
            <person name="Sterck L."/>
            <person name="Aerts A."/>
            <person name="Bhalerao R.R."/>
            <person name="Bhalerao R.P."/>
            <person name="Blaudez D."/>
            <person name="Boerjan W."/>
            <person name="Brun A."/>
            <person name="Brunner A."/>
            <person name="Busov V."/>
            <person name="Campbell M."/>
            <person name="Carlson J."/>
            <person name="Chalot M."/>
            <person name="Chapman J."/>
            <person name="Chen G.L."/>
            <person name="Cooper D."/>
            <person name="Coutinho P.M."/>
            <person name="Couturier J."/>
            <person name="Covert S."/>
            <person name="Cronk Q."/>
            <person name="Cunningham R."/>
            <person name="Davis J."/>
            <person name="Degroeve S."/>
            <person name="Dejardin A."/>
            <person name="Depamphilis C."/>
            <person name="Detter J."/>
            <person name="Dirks B."/>
            <person name="Dubchak I."/>
            <person name="Duplessis S."/>
            <person name="Ehlting J."/>
            <person name="Ellis B."/>
            <person name="Gendler K."/>
            <person name="Goodstein D."/>
            <person name="Gribskov M."/>
            <person name="Grimwood J."/>
            <person name="Groover A."/>
            <person name="Gunter L."/>
            <person name="Hamberger B."/>
            <person name="Heinze B."/>
            <person name="Helariutta Y."/>
            <person name="Henrissat B."/>
            <person name="Holligan D."/>
            <person name="Holt R."/>
            <person name="Huang W."/>
            <person name="Islam-Faridi N."/>
            <person name="Jones S."/>
            <person name="Jones-Rhoades M."/>
            <person name="Jorgensen R."/>
            <person name="Joshi C."/>
            <person name="Kangasjarvi J."/>
            <person name="Karlsson J."/>
            <person name="Kelleher C."/>
            <person name="Kirkpatrick R."/>
            <person name="Kirst M."/>
            <person name="Kohler A."/>
            <person name="Kalluri U."/>
            <person name="Larimer F."/>
            <person name="Leebens-Mack J."/>
            <person name="Leple J.C."/>
            <person name="Locascio P."/>
            <person name="Lou Y."/>
            <person name="Lucas S."/>
            <person name="Martin F."/>
            <person name="Montanini B."/>
            <person name="Napoli C."/>
            <person name="Nelson D.R."/>
            <person name="Nelson C."/>
            <person name="Nieminen K."/>
            <person name="Nilsson O."/>
            <person name="Pereda V."/>
            <person name="Peter G."/>
            <person name="Philippe R."/>
            <person name="Pilate G."/>
            <person name="Poliakov A."/>
            <person name="Razumovskaya J."/>
            <person name="Richardson P."/>
            <person name="Rinaldi C."/>
            <person name="Ritland K."/>
            <person name="Rouze P."/>
            <person name="Ryaboy D."/>
            <person name="Schmutz J."/>
            <person name="Schrader J."/>
            <person name="Segerman B."/>
            <person name="Shin H."/>
            <person name="Siddiqui A."/>
            <person name="Sterky F."/>
            <person name="Terry A."/>
            <person name="Tsai C.J."/>
            <person name="Uberbacher E."/>
            <person name="Unneberg P."/>
            <person name="Vahala J."/>
            <person name="Wall K."/>
            <person name="Wessler S."/>
            <person name="Yang G."/>
            <person name="Yin T."/>
            <person name="Douglas C."/>
            <person name="Marra M."/>
            <person name="Sandberg G."/>
            <person name="Van de Peer Y."/>
            <person name="Rokhsar D."/>
        </authorList>
    </citation>
    <scope>NUCLEOTIDE SEQUENCE [LARGE SCALE GENOMIC DNA]</scope>
    <source>
        <strain evidence="2">cv. Nisqually</strain>
    </source>
</reference>
<accession>A0ACC0S2A3</accession>
<evidence type="ECO:0000313" key="2">
    <source>
        <dbReference type="Proteomes" id="UP000006729"/>
    </source>
</evidence>
<keyword evidence="2" id="KW-1185">Reference proteome</keyword>
<name>A0ACC0S2A3_POPTR</name>
<proteinExistence type="predicted"/>